<proteinExistence type="predicted"/>
<organism evidence="2 3">
    <name type="scientific">Cnephaeus nilssonii</name>
    <name type="common">Northern bat</name>
    <name type="synonym">Eptesicus nilssonii</name>
    <dbReference type="NCBI Taxonomy" id="3371016"/>
    <lineage>
        <taxon>Eukaryota</taxon>
        <taxon>Metazoa</taxon>
        <taxon>Chordata</taxon>
        <taxon>Craniata</taxon>
        <taxon>Vertebrata</taxon>
        <taxon>Euteleostomi</taxon>
        <taxon>Mammalia</taxon>
        <taxon>Eutheria</taxon>
        <taxon>Laurasiatheria</taxon>
        <taxon>Chiroptera</taxon>
        <taxon>Yangochiroptera</taxon>
        <taxon>Vespertilionidae</taxon>
        <taxon>Cnephaeus</taxon>
    </lineage>
</organism>
<keyword evidence="3" id="KW-1185">Reference proteome</keyword>
<name>A0AA40LEU7_CNENI</name>
<feature type="region of interest" description="Disordered" evidence="1">
    <location>
        <begin position="1"/>
        <end position="186"/>
    </location>
</feature>
<feature type="compositionally biased region" description="Low complexity" evidence="1">
    <location>
        <begin position="95"/>
        <end position="107"/>
    </location>
</feature>
<comment type="caution">
    <text evidence="2">The sequence shown here is derived from an EMBL/GenBank/DDBJ whole genome shotgun (WGS) entry which is preliminary data.</text>
</comment>
<dbReference type="Proteomes" id="UP001177744">
    <property type="component" value="Unassembled WGS sequence"/>
</dbReference>
<sequence length="186" mass="19030">MIGDQLSKSERRHPRTVRGAGAGRDGVPSPSLGSHKLLRSRGARGGAGPGDTRSRGSVGSASRTRCPEARTRAAADPPQPGRLVLPGRSPPVTPGSPRAPRGPDAGPGLRGRVGEAGRPGPRSPQPGARARPPPLEPAGGAGRAGEEAAPSRPEAGPSRGRRAAHPRLCGGENGSRHLRTRYLDPD</sequence>
<reference evidence="2" key="1">
    <citation type="submission" date="2023-06" db="EMBL/GenBank/DDBJ databases">
        <title>Reference genome for the Northern bat (Eptesicus nilssonii), a most northern bat species.</title>
        <authorList>
            <person name="Laine V.N."/>
            <person name="Pulliainen A.T."/>
            <person name="Lilley T.M."/>
        </authorList>
    </citation>
    <scope>NUCLEOTIDE SEQUENCE</scope>
    <source>
        <strain evidence="2">BLF_Eptnil</strain>
        <tissue evidence="2">Kidney</tissue>
    </source>
</reference>
<gene>
    <name evidence="2" type="ORF">QTO34_009794</name>
</gene>
<evidence type="ECO:0000256" key="1">
    <source>
        <dbReference type="SAM" id="MobiDB-lite"/>
    </source>
</evidence>
<evidence type="ECO:0000313" key="2">
    <source>
        <dbReference type="EMBL" id="KAK1329612.1"/>
    </source>
</evidence>
<protein>
    <submittedName>
        <fullName evidence="2">Uncharacterized protein</fullName>
    </submittedName>
</protein>
<dbReference type="AlphaFoldDB" id="A0AA40LEU7"/>
<evidence type="ECO:0000313" key="3">
    <source>
        <dbReference type="Proteomes" id="UP001177744"/>
    </source>
</evidence>
<dbReference type="EMBL" id="JAULJE010000021">
    <property type="protein sequence ID" value="KAK1329612.1"/>
    <property type="molecule type" value="Genomic_DNA"/>
</dbReference>
<accession>A0AA40LEU7</accession>